<name>A0A1G4JWV6_9SACH</name>
<dbReference type="Gene3D" id="3.40.50.1820">
    <property type="entry name" value="alpha/beta hydrolase"/>
    <property type="match status" value="1"/>
</dbReference>
<dbReference type="OrthoDB" id="10034502at2759"/>
<accession>A0A1G4JWV6</accession>
<reference evidence="2" key="1">
    <citation type="submission" date="2016-03" db="EMBL/GenBank/DDBJ databases">
        <authorList>
            <person name="Devillers Hugo."/>
        </authorList>
    </citation>
    <scope>NUCLEOTIDE SEQUENCE [LARGE SCALE GENOMIC DNA]</scope>
</reference>
<evidence type="ECO:0000313" key="1">
    <source>
        <dbReference type="EMBL" id="SCU95595.1"/>
    </source>
</evidence>
<dbReference type="SUPFAM" id="SSF53474">
    <property type="entry name" value="alpha/beta-Hydrolases"/>
    <property type="match status" value="1"/>
</dbReference>
<dbReference type="PANTHER" id="PTHR31591">
    <property type="entry name" value="UPF0613 PROTEIN PB24D3.06C"/>
    <property type="match status" value="1"/>
</dbReference>
<dbReference type="InterPro" id="IPR013744">
    <property type="entry name" value="SidJ"/>
</dbReference>
<dbReference type="Proteomes" id="UP000191144">
    <property type="component" value="Chromosome F"/>
</dbReference>
<proteinExistence type="predicted"/>
<organism evidence="1 2">
    <name type="scientific">Lachancea meyersii CBS 8951</name>
    <dbReference type="NCBI Taxonomy" id="1266667"/>
    <lineage>
        <taxon>Eukaryota</taxon>
        <taxon>Fungi</taxon>
        <taxon>Dikarya</taxon>
        <taxon>Ascomycota</taxon>
        <taxon>Saccharomycotina</taxon>
        <taxon>Saccharomycetes</taxon>
        <taxon>Saccharomycetales</taxon>
        <taxon>Saccharomycetaceae</taxon>
        <taxon>Lachancea</taxon>
    </lineage>
</organism>
<dbReference type="Pfam" id="PF08538">
    <property type="entry name" value="DUF1749"/>
    <property type="match status" value="1"/>
</dbReference>
<sequence length="287" mass="32206">MSYPGILHTYKEGKVAFELAPTSLSKVVVLIGGLGDGLLTLSYIHKVAKELEPLGWSLLQIQMTSSFKGWGLSSLNNDIEEIKALVEYLRAPAGGSRDKIVLFGHSTGSQDTMHYLLHYGESVDGGIMQGSASDREGFAQFVDKAQWDQLNVRAKELVETGKQNDILPTEYSKVMSNTPITVYRWCSLALPGGDDDYFSSDLSEEQLKSTFGKIRRPFLMAYSEFDQFVPESVDKPKLLRKWESCSNPMYYSKYSGLIKGADHQVVQEDARSYMCDMVKNFLNEFDL</sequence>
<dbReference type="EMBL" id="LT598477">
    <property type="protein sequence ID" value="SCU95595.1"/>
    <property type="molecule type" value="Genomic_DNA"/>
</dbReference>
<protein>
    <submittedName>
        <fullName evidence="1">LAME_0F12706g1_1</fullName>
    </submittedName>
</protein>
<dbReference type="PANTHER" id="PTHR31591:SF1">
    <property type="entry name" value="UPF0613 PROTEIN PB24D3.06C"/>
    <property type="match status" value="1"/>
</dbReference>
<keyword evidence="2" id="KW-1185">Reference proteome</keyword>
<gene>
    <name evidence="1" type="ORF">LAME_0F12706G</name>
</gene>
<evidence type="ECO:0000313" key="2">
    <source>
        <dbReference type="Proteomes" id="UP000191144"/>
    </source>
</evidence>
<dbReference type="AlphaFoldDB" id="A0A1G4JWV6"/>
<dbReference type="InterPro" id="IPR029058">
    <property type="entry name" value="AB_hydrolase_fold"/>
</dbReference>